<keyword evidence="4" id="KW-1185">Reference proteome</keyword>
<evidence type="ECO:0000259" key="2">
    <source>
        <dbReference type="Pfam" id="PF14065"/>
    </source>
</evidence>
<protein>
    <submittedName>
        <fullName evidence="3">Pvc16 family protein</fullName>
    </submittedName>
</protein>
<feature type="region of interest" description="Disordered" evidence="1">
    <location>
        <begin position="169"/>
        <end position="210"/>
    </location>
</feature>
<organism evidence="3 4">
    <name type="scientific">Micromonospora cathayae</name>
    <dbReference type="NCBI Taxonomy" id="3028804"/>
    <lineage>
        <taxon>Bacteria</taxon>
        <taxon>Bacillati</taxon>
        <taxon>Actinomycetota</taxon>
        <taxon>Actinomycetes</taxon>
        <taxon>Micromonosporales</taxon>
        <taxon>Micromonosporaceae</taxon>
        <taxon>Micromonospora</taxon>
    </lineage>
</organism>
<evidence type="ECO:0000256" key="1">
    <source>
        <dbReference type="SAM" id="MobiDB-lite"/>
    </source>
</evidence>
<dbReference type="EMBL" id="CP118615">
    <property type="protein sequence ID" value="WDZ87015.1"/>
    <property type="molecule type" value="Genomic_DNA"/>
</dbReference>
<dbReference type="Proteomes" id="UP001219605">
    <property type="component" value="Chromosome"/>
</dbReference>
<feature type="domain" description="Pvc16 N-terminal" evidence="2">
    <location>
        <begin position="5"/>
        <end position="171"/>
    </location>
</feature>
<feature type="compositionally biased region" description="Gly residues" evidence="1">
    <location>
        <begin position="183"/>
        <end position="196"/>
    </location>
</feature>
<dbReference type="RefSeq" id="WP_275033894.1">
    <property type="nucleotide sequence ID" value="NZ_CP118615.1"/>
</dbReference>
<proteinExistence type="predicted"/>
<accession>A0ABY7ZVS7</accession>
<name>A0ABY7ZVS7_9ACTN</name>
<dbReference type="InterPro" id="IPR025351">
    <property type="entry name" value="Pvc16_N"/>
</dbReference>
<evidence type="ECO:0000313" key="3">
    <source>
        <dbReference type="EMBL" id="WDZ87015.1"/>
    </source>
</evidence>
<reference evidence="3 4" key="1">
    <citation type="submission" date="2023-02" db="EMBL/GenBank/DDBJ databases">
        <authorList>
            <person name="Mo P."/>
        </authorList>
    </citation>
    <scope>NUCLEOTIDE SEQUENCE [LARGE SCALE GENOMIC DNA]</scope>
    <source>
        <strain evidence="3 4">HUAS 3</strain>
    </source>
</reference>
<gene>
    <name evidence="3" type="ORF">PVK37_11740</name>
</gene>
<dbReference type="Pfam" id="PF14065">
    <property type="entry name" value="Pvc16_N"/>
    <property type="match status" value="1"/>
</dbReference>
<evidence type="ECO:0000313" key="4">
    <source>
        <dbReference type="Proteomes" id="UP001219605"/>
    </source>
</evidence>
<sequence>MIWDVDLSVRAWLGSYLPAGVPVVFDPPDRCAQRTGELVSAFLLDVEEDATGVSATWDEFRDDRGQVTGRRPPGRRYRFSYLLTAWGPDTEREHRLLGDLLVGCASCTALPVRFHTGALARANQAVLVRSAPRRDGDTGSAWVAYGGAARTGLHLQLLVPFVPETQTDLAPAPREVSVNSAGRPGGDPGDRAGGGPRPARHRPGRISEPG</sequence>